<reference evidence="1" key="1">
    <citation type="submission" date="2021-10" db="EMBL/GenBank/DDBJ databases">
        <title>Anaerobic single-cell dispensing facilitates the cultivation of human gut bacteria.</title>
        <authorList>
            <person name="Afrizal A."/>
        </authorList>
    </citation>
    <scope>NUCLEOTIDE SEQUENCE</scope>
    <source>
        <strain evidence="1">CLA-AA-H215</strain>
    </source>
</reference>
<name>A0AAE3JEF3_9FIRM</name>
<dbReference type="EMBL" id="JAJEQR010000020">
    <property type="protein sequence ID" value="MCC2230994.1"/>
    <property type="molecule type" value="Genomic_DNA"/>
</dbReference>
<sequence>MTSLTIADIKDFTGKLFLAEVFDNFLTTEAEFSTTFQVTLDGHLLEREKDCPDEYVRWKKIRPLAFQIIKGKQLPKSFHIVFKLAGENVPRTLQSMGVPFTEEDVAGLYLNIRYENHQIYCVTGCSLRTFSLDKSLEKEWDEVIKRFLRHHQIPFEEA</sequence>
<comment type="caution">
    <text evidence="1">The sequence shown here is derived from an EMBL/GenBank/DDBJ whole genome shotgun (WGS) entry which is preliminary data.</text>
</comment>
<organism evidence="1 2">
    <name type="scientific">Hominifimenecus microfluidus</name>
    <dbReference type="NCBI Taxonomy" id="2885348"/>
    <lineage>
        <taxon>Bacteria</taxon>
        <taxon>Bacillati</taxon>
        <taxon>Bacillota</taxon>
        <taxon>Clostridia</taxon>
        <taxon>Lachnospirales</taxon>
        <taxon>Lachnospiraceae</taxon>
        <taxon>Hominifimenecus</taxon>
    </lineage>
</organism>
<accession>A0AAE3JEF3</accession>
<gene>
    <name evidence="1" type="ORF">LKD81_08285</name>
</gene>
<keyword evidence="2" id="KW-1185">Reference proteome</keyword>
<dbReference type="InterPro" id="IPR043779">
    <property type="entry name" value="DUF5721"/>
</dbReference>
<proteinExistence type="predicted"/>
<dbReference type="AlphaFoldDB" id="A0AAE3JEF3"/>
<evidence type="ECO:0000313" key="2">
    <source>
        <dbReference type="Proteomes" id="UP001198182"/>
    </source>
</evidence>
<dbReference type="Pfam" id="PF18988">
    <property type="entry name" value="DUF5721"/>
    <property type="match status" value="1"/>
</dbReference>
<dbReference type="RefSeq" id="WP_308453530.1">
    <property type="nucleotide sequence ID" value="NZ_JAJEQR010000020.1"/>
</dbReference>
<protein>
    <submittedName>
        <fullName evidence="1">DUF5721 family protein</fullName>
    </submittedName>
</protein>
<dbReference type="Proteomes" id="UP001198182">
    <property type="component" value="Unassembled WGS sequence"/>
</dbReference>
<evidence type="ECO:0000313" key="1">
    <source>
        <dbReference type="EMBL" id="MCC2230994.1"/>
    </source>
</evidence>